<dbReference type="PROSITE" id="PS51683">
    <property type="entry name" value="SAM_OMT_II"/>
    <property type="match status" value="1"/>
</dbReference>
<feature type="active site" description="Proton acceptor" evidence="4">
    <location>
        <position position="242"/>
    </location>
</feature>
<sequence>MSQQISAEEQVLGIVTNHWQAHGVGLAAKLELADHLADGPLAVEELAKRSRTHAPSLYRMLRALESTGIFASTENGSFENTPASDCLRRNKPGSNWAWVRFTLCPGAPVYEGWRGLPLAVETGEPGFDQLHGKSNWENMQANPEAYSIFNLAMRDLAATIGPAVASAIDWSRYNVIADIGGGIGSQLSEILAAHPNTRGILFDLPHVVAEAPKNERFDVVAGDFFASIPVEADAYVLRWVLHDWSDQECIRLLRNVREAMQPKARLMIVESIIPGGSQFDMGKWMDLNMMVMATGKERTEAEFAALLKNAGFELMSIEPTASPLSILVFEPA</sequence>
<evidence type="ECO:0000256" key="3">
    <source>
        <dbReference type="ARBA" id="ARBA00022691"/>
    </source>
</evidence>
<dbReference type="InterPro" id="IPR036390">
    <property type="entry name" value="WH_DNA-bd_sf"/>
</dbReference>
<comment type="caution">
    <text evidence="7">The sequence shown here is derived from an EMBL/GenBank/DDBJ whole genome shotgun (WGS) entry which is preliminary data.</text>
</comment>
<dbReference type="GO" id="GO:0046983">
    <property type="term" value="F:protein dimerization activity"/>
    <property type="evidence" value="ECO:0007669"/>
    <property type="project" value="InterPro"/>
</dbReference>
<evidence type="ECO:0000313" key="8">
    <source>
        <dbReference type="Proteomes" id="UP000037446"/>
    </source>
</evidence>
<evidence type="ECO:0000259" key="6">
    <source>
        <dbReference type="Pfam" id="PF08100"/>
    </source>
</evidence>
<dbReference type="PANTHER" id="PTHR43712:SF2">
    <property type="entry name" value="O-METHYLTRANSFERASE CICE"/>
    <property type="match status" value="1"/>
</dbReference>
<dbReference type="PATRIC" id="fig|1306953.7.peg.2022"/>
<organism evidence="7 8">
    <name type="scientific">Qipengyuania citrea LAMA 915</name>
    <dbReference type="NCBI Taxonomy" id="1306953"/>
    <lineage>
        <taxon>Bacteria</taxon>
        <taxon>Pseudomonadati</taxon>
        <taxon>Pseudomonadota</taxon>
        <taxon>Alphaproteobacteria</taxon>
        <taxon>Sphingomonadales</taxon>
        <taxon>Erythrobacteraceae</taxon>
        <taxon>Qipengyuania</taxon>
    </lineage>
</organism>
<dbReference type="InterPro" id="IPR029063">
    <property type="entry name" value="SAM-dependent_MTases_sf"/>
</dbReference>
<evidence type="ECO:0000256" key="1">
    <source>
        <dbReference type="ARBA" id="ARBA00022603"/>
    </source>
</evidence>
<reference evidence="7" key="1">
    <citation type="submission" date="2015-02" db="EMBL/GenBank/DDBJ databases">
        <authorList>
            <person name="Chooi Y.-H."/>
        </authorList>
    </citation>
    <scope>NUCLEOTIDE SEQUENCE [LARGE SCALE GENOMIC DNA]</scope>
    <source>
        <strain evidence="7">LAMA 915</strain>
    </source>
</reference>
<dbReference type="GO" id="GO:0008171">
    <property type="term" value="F:O-methyltransferase activity"/>
    <property type="evidence" value="ECO:0007669"/>
    <property type="project" value="InterPro"/>
</dbReference>
<keyword evidence="1 7" id="KW-0489">Methyltransferase</keyword>
<dbReference type="PANTHER" id="PTHR43712">
    <property type="entry name" value="PUTATIVE (AFU_ORTHOLOGUE AFUA_4G14580)-RELATED"/>
    <property type="match status" value="1"/>
</dbReference>
<dbReference type="Pfam" id="PF00891">
    <property type="entry name" value="Methyltransf_2"/>
    <property type="match status" value="1"/>
</dbReference>
<dbReference type="InterPro" id="IPR001077">
    <property type="entry name" value="COMT_C"/>
</dbReference>
<feature type="domain" description="O-methyltransferase C-terminal" evidence="5">
    <location>
        <begin position="113"/>
        <end position="313"/>
    </location>
</feature>
<dbReference type="AlphaFoldDB" id="A0A0L1KDN0"/>
<evidence type="ECO:0000256" key="4">
    <source>
        <dbReference type="PIRSR" id="PIRSR005739-1"/>
    </source>
</evidence>
<gene>
    <name evidence="7" type="ORF">J121_1959</name>
</gene>
<keyword evidence="3" id="KW-0949">S-adenosyl-L-methionine</keyword>
<dbReference type="EMBL" id="JYNE01000024">
    <property type="protein sequence ID" value="KNH02048.1"/>
    <property type="molecule type" value="Genomic_DNA"/>
</dbReference>
<dbReference type="InterPro" id="IPR012967">
    <property type="entry name" value="COMT_dimerisation"/>
</dbReference>
<dbReference type="InterPro" id="IPR016461">
    <property type="entry name" value="COMT-like"/>
</dbReference>
<dbReference type="PIRSF" id="PIRSF005739">
    <property type="entry name" value="O-mtase"/>
    <property type="match status" value="1"/>
</dbReference>
<evidence type="ECO:0000256" key="2">
    <source>
        <dbReference type="ARBA" id="ARBA00022679"/>
    </source>
</evidence>
<evidence type="ECO:0000259" key="5">
    <source>
        <dbReference type="Pfam" id="PF00891"/>
    </source>
</evidence>
<dbReference type="SUPFAM" id="SSF53335">
    <property type="entry name" value="S-adenosyl-L-methionine-dependent methyltransferases"/>
    <property type="match status" value="1"/>
</dbReference>
<dbReference type="SUPFAM" id="SSF46785">
    <property type="entry name" value="Winged helix' DNA-binding domain"/>
    <property type="match status" value="1"/>
</dbReference>
<evidence type="ECO:0000313" key="7">
    <source>
        <dbReference type="EMBL" id="KNH02048.1"/>
    </source>
</evidence>
<dbReference type="Pfam" id="PF08100">
    <property type="entry name" value="Dimerisation"/>
    <property type="match status" value="1"/>
</dbReference>
<dbReference type="GO" id="GO:0032259">
    <property type="term" value="P:methylation"/>
    <property type="evidence" value="ECO:0007669"/>
    <property type="project" value="UniProtKB-KW"/>
</dbReference>
<accession>A0A0L1KDN0</accession>
<dbReference type="InterPro" id="IPR036388">
    <property type="entry name" value="WH-like_DNA-bd_sf"/>
</dbReference>
<dbReference type="STRING" id="1306953.J121_1959"/>
<protein>
    <submittedName>
        <fullName evidence="7">O-methyltransferase</fullName>
    </submittedName>
</protein>
<feature type="domain" description="O-methyltransferase dimerisation" evidence="6">
    <location>
        <begin position="27"/>
        <end position="87"/>
    </location>
</feature>
<proteinExistence type="predicted"/>
<keyword evidence="2 7" id="KW-0808">Transferase</keyword>
<dbReference type="Gene3D" id="3.40.50.150">
    <property type="entry name" value="Vaccinia Virus protein VP39"/>
    <property type="match status" value="1"/>
</dbReference>
<dbReference type="RefSeq" id="WP_050600384.1">
    <property type="nucleotide sequence ID" value="NZ_JYNE01000024.1"/>
</dbReference>
<dbReference type="Proteomes" id="UP000037446">
    <property type="component" value="Unassembled WGS sequence"/>
</dbReference>
<name>A0A0L1KDN0_9SPHN</name>
<dbReference type="Gene3D" id="1.10.10.10">
    <property type="entry name" value="Winged helix-like DNA-binding domain superfamily/Winged helix DNA-binding domain"/>
    <property type="match status" value="1"/>
</dbReference>